<dbReference type="OrthoDB" id="9181920at2"/>
<dbReference type="Gene3D" id="1.20.5.340">
    <property type="match status" value="1"/>
</dbReference>
<reference evidence="3 4" key="2">
    <citation type="submission" date="2017-07" db="EMBL/GenBank/DDBJ databases">
        <title>Candidatus Dactylopiibacterium carminicum, a nitrogen-fixing symbiont of the cochineal insect Dactylopius coccus and Dactylopius opuntiae (Hemiptera: Coccoidea: Dactylopiidae).</title>
        <authorList>
            <person name="Vera A."/>
        </authorList>
    </citation>
    <scope>NUCLEOTIDE SEQUENCE [LARGE SCALE GENOMIC DNA]</scope>
    <source>
        <strain evidence="3 4">NFDCM</strain>
    </source>
</reference>
<evidence type="ECO:0000313" key="5">
    <source>
        <dbReference type="Proteomes" id="UP000623509"/>
    </source>
</evidence>
<evidence type="ECO:0000313" key="4">
    <source>
        <dbReference type="Proteomes" id="UP000216107"/>
    </source>
</evidence>
<dbReference type="GO" id="GO:0090529">
    <property type="term" value="P:cell septum assembly"/>
    <property type="evidence" value="ECO:0007669"/>
    <property type="project" value="InterPro"/>
</dbReference>
<dbReference type="GO" id="GO:0005737">
    <property type="term" value="C:cytoplasm"/>
    <property type="evidence" value="ECO:0007669"/>
    <property type="project" value="InterPro"/>
</dbReference>
<feature type="coiled-coil region" evidence="1">
    <location>
        <begin position="5"/>
        <end position="60"/>
    </location>
</feature>
<evidence type="ECO:0000313" key="3">
    <source>
        <dbReference type="EMBL" id="PAS95280.1"/>
    </source>
</evidence>
<comment type="caution">
    <text evidence="3">The sequence shown here is derived from an EMBL/GenBank/DDBJ whole genome shotgun (WGS) entry which is preliminary data.</text>
</comment>
<accession>A0A272F082</accession>
<evidence type="ECO:0008006" key="6">
    <source>
        <dbReference type="Google" id="ProtNLM"/>
    </source>
</evidence>
<dbReference type="RefSeq" id="WP_095522890.1">
    <property type="nucleotide sequence ID" value="NZ_MDUX01000001.1"/>
</dbReference>
<keyword evidence="5" id="KW-1185">Reference proteome</keyword>
<organism evidence="3 4">
    <name type="scientific">Candidatus Dactylopiibacterium carminicum</name>
    <dbReference type="NCBI Taxonomy" id="857335"/>
    <lineage>
        <taxon>Bacteria</taxon>
        <taxon>Pseudomonadati</taxon>
        <taxon>Pseudomonadota</taxon>
        <taxon>Betaproteobacteria</taxon>
        <taxon>Rhodocyclales</taxon>
        <taxon>Rhodocyclaceae</taxon>
        <taxon>Candidatus Dactylopiibacterium</taxon>
    </lineage>
</organism>
<dbReference type="EMBL" id="MDUX01000001">
    <property type="protein sequence ID" value="KAF7600781.1"/>
    <property type="molecule type" value="Genomic_DNA"/>
</dbReference>
<dbReference type="Proteomes" id="UP000623509">
    <property type="component" value="Unassembled WGS sequence"/>
</dbReference>
<proteinExistence type="predicted"/>
<dbReference type="Proteomes" id="UP000216107">
    <property type="component" value="Unassembled WGS sequence"/>
</dbReference>
<reference evidence="2 5" key="1">
    <citation type="submission" date="2016-08" db="EMBL/GenBank/DDBJ databases">
        <title>Candidatus Dactylopiibacterium carminicum genome sequence.</title>
        <authorList>
            <person name="Ramirez-Puebla S.T."/>
            <person name="Ormeno-Orrillo E."/>
            <person name="Vera-Ponce De Leon A."/>
            <person name="Luis L."/>
            <person name="Sanchez-Flores A."/>
            <person name="Monica R."/>
            <person name="Martinez-Romero E."/>
        </authorList>
    </citation>
    <scope>NUCLEOTIDE SEQUENCE [LARGE SCALE GENOMIC DNA]</scope>
    <source>
        <strain evidence="2">END1</strain>
    </source>
</reference>
<name>A0A272F082_9RHOO</name>
<sequence>MDAEITSLEERLTSLLAEYRGLHMENRELTTRVATLQADNSRLEEKLDAVSVRVENLLKRLPPEDSQ</sequence>
<evidence type="ECO:0000313" key="2">
    <source>
        <dbReference type="EMBL" id="KAF7600781.1"/>
    </source>
</evidence>
<dbReference type="EMBL" id="NMRN01000001">
    <property type="protein sequence ID" value="PAS95280.1"/>
    <property type="molecule type" value="Genomic_DNA"/>
</dbReference>
<evidence type="ECO:0000256" key="1">
    <source>
        <dbReference type="SAM" id="Coils"/>
    </source>
</evidence>
<keyword evidence="1" id="KW-0175">Coiled coil</keyword>
<dbReference type="AlphaFoldDB" id="A0A272F082"/>
<dbReference type="GO" id="GO:0043093">
    <property type="term" value="P:FtsZ-dependent cytokinesis"/>
    <property type="evidence" value="ECO:0007669"/>
    <property type="project" value="InterPro"/>
</dbReference>
<gene>
    <name evidence="2" type="ORF">BGI27_00030</name>
    <name evidence="3" type="ORF">CGU29_00065</name>
</gene>
<protein>
    <recommendedName>
        <fullName evidence="6">DUF904 domain-containing protein</fullName>
    </recommendedName>
</protein>